<keyword evidence="1" id="KW-0812">Transmembrane</keyword>
<gene>
    <name evidence="2" type="ORF">PSAG_01149</name>
</gene>
<sequence>MVTLKKFSIKNDILPRLLSGEFTERYLIATKFRENELEKKLIEVVSNKKMLHSIVISNKLGITPVEAFLENYQILNYPLGTDFEFKDGEEVFIGATFGFIFQFIFGFSKVEKRKKVEKLGIETASLFDPRNTIIEIIE</sequence>
<accession>D6BG17</accession>
<reference evidence="2 3" key="2">
    <citation type="submission" date="2013-10" db="EMBL/GenBank/DDBJ databases">
        <title>The Genome Sequence of Fusobacterium nucleatum subsp. animalis D11.</title>
        <authorList>
            <consortium name="The Broad Institute Genomics Platform"/>
            <person name="Earl A."/>
            <person name="Ward D."/>
            <person name="Feldgarden M."/>
            <person name="Gevers D."/>
            <person name="Kostic A."/>
            <person name="Garrett W."/>
            <person name="Young S.K."/>
            <person name="Zeng Q."/>
            <person name="Gargeya S."/>
            <person name="Fitzgerald M."/>
            <person name="Abouelleil A."/>
            <person name="Alvarado L."/>
            <person name="Berlin A.M."/>
            <person name="Chapman S.B."/>
            <person name="Gainer-Dewar J."/>
            <person name="Goldberg J."/>
            <person name="Gnerre S."/>
            <person name="Griggs A."/>
            <person name="Gujja S."/>
            <person name="Hansen M."/>
            <person name="Howarth C."/>
            <person name="Imamovic A."/>
            <person name="Ireland A."/>
            <person name="Larimer J."/>
            <person name="McCowan C."/>
            <person name="Murphy C."/>
            <person name="Pearson M."/>
            <person name="Poon T.W."/>
            <person name="Priest M."/>
            <person name="Roberts A."/>
            <person name="Saif S."/>
            <person name="Shea T."/>
            <person name="Sykes S."/>
            <person name="Wortman J."/>
            <person name="Nusbaum C."/>
            <person name="Birren B."/>
        </authorList>
    </citation>
    <scope>NUCLEOTIDE SEQUENCE [LARGE SCALE GENOMIC DNA]</scope>
    <source>
        <strain evidence="2 3">D11</strain>
    </source>
</reference>
<dbReference type="HOGENOM" id="CLU_1852276_0_0_0"/>
<protein>
    <submittedName>
        <fullName evidence="2">Uncharacterized protein</fullName>
    </submittedName>
</protein>
<reference evidence="3" key="1">
    <citation type="submission" date="2009-02" db="EMBL/GenBank/DDBJ databases">
        <title>The Genome Sequence of Shigella sp. D9.</title>
        <authorList>
            <consortium name="The Broad Institute Genome Sequencing Platform"/>
            <person name="Ward D."/>
            <person name="Young S.K."/>
            <person name="Kodira C.D."/>
            <person name="Zeng Q."/>
            <person name="Koehrsen M."/>
            <person name="Alvarado L."/>
            <person name="Berlin A."/>
            <person name="Borenstein D."/>
            <person name="Chen Z."/>
            <person name="Engels R."/>
            <person name="Freedman E."/>
            <person name="Gellesch M."/>
            <person name="Goldberg J."/>
            <person name="Griggs A."/>
            <person name="Gujja S."/>
            <person name="Heiman D."/>
            <person name="Hepburn T."/>
            <person name="Howarth C."/>
            <person name="Jen D."/>
            <person name="Larson L."/>
            <person name="Lewis B."/>
            <person name="Mehta T."/>
            <person name="Park D."/>
            <person name="Pearson M."/>
            <person name="Roberts A."/>
            <person name="Saif S."/>
            <person name="Shea T."/>
            <person name="Shenoy N."/>
            <person name="Sisk P."/>
            <person name="Stolte C."/>
            <person name="Sykes S."/>
            <person name="Walk T."/>
            <person name="White J."/>
            <person name="Yandava C."/>
            <person name="Allen-Vercoe E."/>
            <person name="Strauss J."/>
            <person name="Sibley C."/>
            <person name="White A."/>
            <person name="Ambrose C."/>
            <person name="Lander E."/>
            <person name="Nusbaum C."/>
            <person name="Galagan J."/>
            <person name="Birren B."/>
        </authorList>
    </citation>
    <scope>NUCLEOTIDE SEQUENCE [LARGE SCALE GENOMIC DNA]</scope>
    <source>
        <strain evidence="3">D11</strain>
    </source>
</reference>
<feature type="transmembrane region" description="Helical" evidence="1">
    <location>
        <begin position="91"/>
        <end position="108"/>
    </location>
</feature>
<keyword evidence="1" id="KW-1133">Transmembrane helix</keyword>
<dbReference type="EMBL" id="ACDS02000140">
    <property type="protein sequence ID" value="EFD81114.1"/>
    <property type="molecule type" value="Genomic_DNA"/>
</dbReference>
<organism evidence="2 3">
    <name type="scientific">Fusobacterium animalis D11</name>
    <dbReference type="NCBI Taxonomy" id="556264"/>
    <lineage>
        <taxon>Bacteria</taxon>
        <taxon>Fusobacteriati</taxon>
        <taxon>Fusobacteriota</taxon>
        <taxon>Fusobacteriia</taxon>
        <taxon>Fusobacteriales</taxon>
        <taxon>Fusobacteriaceae</taxon>
        <taxon>Fusobacterium</taxon>
    </lineage>
</organism>
<evidence type="ECO:0000313" key="2">
    <source>
        <dbReference type="EMBL" id="EFD81114.1"/>
    </source>
</evidence>
<dbReference type="AlphaFoldDB" id="D6BG17"/>
<keyword evidence="1" id="KW-0472">Membrane</keyword>
<name>D6BG17_9FUSO</name>
<proteinExistence type="predicted"/>
<comment type="caution">
    <text evidence="2">The sequence shown here is derived from an EMBL/GenBank/DDBJ whole genome shotgun (WGS) entry which is preliminary data.</text>
</comment>
<dbReference type="Proteomes" id="UP000004650">
    <property type="component" value="Unassembled WGS sequence"/>
</dbReference>
<evidence type="ECO:0000256" key="1">
    <source>
        <dbReference type="SAM" id="Phobius"/>
    </source>
</evidence>
<evidence type="ECO:0000313" key="3">
    <source>
        <dbReference type="Proteomes" id="UP000004650"/>
    </source>
</evidence>